<comment type="caution">
    <text evidence="1">The sequence shown here is derived from an EMBL/GenBank/DDBJ whole genome shotgun (WGS) entry which is preliminary data.</text>
</comment>
<protein>
    <recommendedName>
        <fullName evidence="3">RecG wedge domain-containing protein</fullName>
    </recommendedName>
</protein>
<reference evidence="1 2" key="1">
    <citation type="submission" date="2020-03" db="EMBL/GenBank/DDBJ databases">
        <title>Whole genome shotgun sequence of Phytohabitans houttuyneae NBRC 108639.</title>
        <authorList>
            <person name="Komaki H."/>
            <person name="Tamura T."/>
        </authorList>
    </citation>
    <scope>NUCLEOTIDE SEQUENCE [LARGE SCALE GENOMIC DNA]</scope>
    <source>
        <strain evidence="1 2">NBRC 108639</strain>
    </source>
</reference>
<dbReference type="Proteomes" id="UP000482800">
    <property type="component" value="Unassembled WGS sequence"/>
</dbReference>
<evidence type="ECO:0000313" key="2">
    <source>
        <dbReference type="Proteomes" id="UP000482800"/>
    </source>
</evidence>
<name>A0A6V8JZC4_9ACTN</name>
<keyword evidence="2" id="KW-1185">Reference proteome</keyword>
<reference evidence="1 2" key="2">
    <citation type="submission" date="2020-03" db="EMBL/GenBank/DDBJ databases">
        <authorList>
            <person name="Ichikawa N."/>
            <person name="Kimura A."/>
            <person name="Kitahashi Y."/>
            <person name="Uohara A."/>
        </authorList>
    </citation>
    <scope>NUCLEOTIDE SEQUENCE [LARGE SCALE GENOMIC DNA]</scope>
    <source>
        <strain evidence="1 2">NBRC 108639</strain>
    </source>
</reference>
<evidence type="ECO:0008006" key="3">
    <source>
        <dbReference type="Google" id="ProtNLM"/>
    </source>
</evidence>
<gene>
    <name evidence="1" type="ORF">Phou_023430</name>
</gene>
<dbReference type="AlphaFoldDB" id="A0A6V8JZC4"/>
<dbReference type="EMBL" id="BLPF01000001">
    <property type="protein sequence ID" value="GFJ78163.1"/>
    <property type="molecule type" value="Genomic_DNA"/>
</dbReference>
<evidence type="ECO:0000313" key="1">
    <source>
        <dbReference type="EMBL" id="GFJ78163.1"/>
    </source>
</evidence>
<proteinExistence type="predicted"/>
<sequence>MTDVDTPLTKVLGANTAKALATHLDLHTAGDLLYHFPGGTTSVATTPTSARWRSARTSP</sequence>
<accession>A0A6V8JZC4</accession>
<organism evidence="1 2">
    <name type="scientific">Phytohabitans houttuyneae</name>
    <dbReference type="NCBI Taxonomy" id="1076126"/>
    <lineage>
        <taxon>Bacteria</taxon>
        <taxon>Bacillati</taxon>
        <taxon>Actinomycetota</taxon>
        <taxon>Actinomycetes</taxon>
        <taxon>Micromonosporales</taxon>
        <taxon>Micromonosporaceae</taxon>
    </lineage>
</organism>